<reference evidence="2" key="1">
    <citation type="journal article" date="2025" name="Foods">
        <title>Unveiling the Microbial Signatures of Arabica Coffee Cherries: Insights into Ripeness Specific Diversity, Functional Traits, and Implications for Quality and Safety.</title>
        <authorList>
            <consortium name="RefSeq"/>
            <person name="Tenea G.N."/>
            <person name="Cifuentes V."/>
            <person name="Reyes P."/>
            <person name="Cevallos-Vallejos M."/>
        </authorList>
    </citation>
    <scope>NUCLEOTIDE SEQUENCE [LARGE SCALE GENOMIC DNA]</scope>
</reference>
<reference evidence="3" key="2">
    <citation type="submission" date="2025-08" db="UniProtKB">
        <authorList>
            <consortium name="RefSeq"/>
        </authorList>
    </citation>
    <scope>IDENTIFICATION</scope>
    <source>
        <tissue evidence="3">Leaves</tissue>
    </source>
</reference>
<gene>
    <name evidence="3" type="primary">LOC113742041</name>
</gene>
<feature type="domain" description="Rhodanese" evidence="1">
    <location>
        <begin position="246"/>
        <end position="349"/>
    </location>
</feature>
<dbReference type="Gene3D" id="3.30.70.100">
    <property type="match status" value="1"/>
</dbReference>
<dbReference type="AlphaFoldDB" id="A0A6P6XHK9"/>
<keyword evidence="2" id="KW-1185">Reference proteome</keyword>
<proteinExistence type="predicted"/>
<dbReference type="CDD" id="cd01518">
    <property type="entry name" value="RHOD_YceA"/>
    <property type="match status" value="1"/>
</dbReference>
<dbReference type="InterPro" id="IPR022111">
    <property type="entry name" value="Rhodanese_C"/>
</dbReference>
<evidence type="ECO:0000313" key="2">
    <source>
        <dbReference type="Proteomes" id="UP001652660"/>
    </source>
</evidence>
<dbReference type="RefSeq" id="XP_027125527.1">
    <property type="nucleotide sequence ID" value="XM_027269726.2"/>
</dbReference>
<dbReference type="InterPro" id="IPR040503">
    <property type="entry name" value="TRHO_N"/>
</dbReference>
<dbReference type="SUPFAM" id="SSF52821">
    <property type="entry name" value="Rhodanese/Cell cycle control phosphatase"/>
    <property type="match status" value="1"/>
</dbReference>
<dbReference type="Gene3D" id="3.40.250.10">
    <property type="entry name" value="Rhodanese-like domain"/>
    <property type="match status" value="1"/>
</dbReference>
<dbReference type="SMART" id="SM00450">
    <property type="entry name" value="RHOD"/>
    <property type="match status" value="1"/>
</dbReference>
<dbReference type="PANTHER" id="PTHR43268">
    <property type="entry name" value="THIOSULFATE SULFURTRANSFERASE/RHODANESE-LIKE DOMAIN-CONTAINING PROTEIN 2"/>
    <property type="match status" value="1"/>
</dbReference>
<dbReference type="Pfam" id="PF12368">
    <property type="entry name" value="Rhodanese_C"/>
    <property type="match status" value="1"/>
</dbReference>
<name>A0A6P6XHK9_COFAR</name>
<accession>A0A6P6XHK9</accession>
<dbReference type="GeneID" id="113742041"/>
<evidence type="ECO:0000259" key="1">
    <source>
        <dbReference type="PROSITE" id="PS50206"/>
    </source>
</evidence>
<sequence length="461" mass="52348">MPNSLQHFFYASAMSGIVISSTSQKPRYFFHTSKISAAATSYLKSRNRAFPFLPLSGCKFELGWKRNRPFSWECKRSFEICALSSNSQGNNWVRVQPEKDENFREEDMFVVVNFYHFVFIEDPQEEVSKHLSFMQGRNIHGRIYLNEQGINAQYSGPAKDALAYAKWVKEDHRFAGVLVQISPVSNGHAFPRLRLRYKPSLVQLEGGISHLPLLEPSIRAIPLTPSQWRNRLEALNKVNDCSNGDLNGNCILLDVRNGYEWDVGHFQGAPRPDVDCFRSTSFGLSDSMVSESDPLAAIDKEKTDVLMYCTGGIRCDVYSAILRGRGFKRLYTLMGGISHYLKSEGSAGWVGNLFVFDARLALPPPVFKPEVKTEASKTQAFLDNSFAKCYICGSKVSELRHRNCANLDCNLLFLCCMACVNQSRGCCCLKCTSAARLRPVLPGHQRYQKWHHYREVELERR</sequence>
<dbReference type="InterPro" id="IPR020936">
    <property type="entry name" value="TrhO"/>
</dbReference>
<dbReference type="PANTHER" id="PTHR43268:SF3">
    <property type="entry name" value="RHODANESE-LIKE DOMAIN-CONTAINING PROTEIN 7-RELATED"/>
    <property type="match status" value="1"/>
</dbReference>
<dbReference type="OrthoDB" id="25002at2759"/>
<dbReference type="PROSITE" id="PS50206">
    <property type="entry name" value="RHODANESE_3"/>
    <property type="match status" value="1"/>
</dbReference>
<dbReference type="InterPro" id="IPR001763">
    <property type="entry name" value="Rhodanese-like_dom"/>
</dbReference>
<dbReference type="Pfam" id="PF00581">
    <property type="entry name" value="Rhodanese"/>
    <property type="match status" value="1"/>
</dbReference>
<dbReference type="InterPro" id="IPR036873">
    <property type="entry name" value="Rhodanese-like_dom_sf"/>
</dbReference>
<protein>
    <submittedName>
        <fullName evidence="3">Rhodanese-like domain-containing protein 8, chloroplastic isoform X1</fullName>
    </submittedName>
</protein>
<dbReference type="Pfam" id="PF17773">
    <property type="entry name" value="UPF0176_N"/>
    <property type="match status" value="1"/>
</dbReference>
<dbReference type="Proteomes" id="UP001652660">
    <property type="component" value="Chromosome 4e"/>
</dbReference>
<evidence type="ECO:0000313" key="3">
    <source>
        <dbReference type="RefSeq" id="XP_027125527.1"/>
    </source>
</evidence>
<organism evidence="2 3">
    <name type="scientific">Coffea arabica</name>
    <name type="common">Arabian coffee</name>
    <dbReference type="NCBI Taxonomy" id="13443"/>
    <lineage>
        <taxon>Eukaryota</taxon>
        <taxon>Viridiplantae</taxon>
        <taxon>Streptophyta</taxon>
        <taxon>Embryophyta</taxon>
        <taxon>Tracheophyta</taxon>
        <taxon>Spermatophyta</taxon>
        <taxon>Magnoliopsida</taxon>
        <taxon>eudicotyledons</taxon>
        <taxon>Gunneridae</taxon>
        <taxon>Pentapetalae</taxon>
        <taxon>asterids</taxon>
        <taxon>lamiids</taxon>
        <taxon>Gentianales</taxon>
        <taxon>Rubiaceae</taxon>
        <taxon>Ixoroideae</taxon>
        <taxon>Gardenieae complex</taxon>
        <taxon>Bertiereae - Coffeeae clade</taxon>
        <taxon>Coffeeae</taxon>
        <taxon>Coffea</taxon>
    </lineage>
</organism>